<reference evidence="16" key="1">
    <citation type="submission" date="2016-07" db="EMBL/GenBank/DDBJ databases">
        <title>Phaeobacter portensis sp. nov., a tropodithietic acid producing bacterium isolated from a German harbor.</title>
        <authorList>
            <person name="Freese H.M."/>
            <person name="Bunk B."/>
            <person name="Breider S."/>
            <person name="Brinkhoff T."/>
        </authorList>
    </citation>
    <scope>NUCLEOTIDE SEQUENCE [LARGE SCALE GENOMIC DNA]</scope>
    <source>
        <strain evidence="16">P97</strain>
    </source>
</reference>
<dbReference type="Pfam" id="PF01590">
    <property type="entry name" value="GAF"/>
    <property type="match status" value="1"/>
</dbReference>
<keyword evidence="8" id="KW-0418">Kinase</keyword>
<evidence type="ECO:0000256" key="3">
    <source>
        <dbReference type="ARBA" id="ARBA00022543"/>
    </source>
</evidence>
<comment type="catalytic activity">
    <reaction evidence="1">
        <text>ATP + protein L-histidine = ADP + protein N-phospho-L-histidine.</text>
        <dbReference type="EC" id="2.7.13.3"/>
    </reaction>
</comment>
<dbReference type="InterPro" id="IPR000014">
    <property type="entry name" value="PAS"/>
</dbReference>
<dbReference type="InterPro" id="IPR013654">
    <property type="entry name" value="PAS_2"/>
</dbReference>
<dbReference type="SUPFAM" id="SSF55874">
    <property type="entry name" value="ATPase domain of HSP90 chaperone/DNA topoisomerase II/histidine kinase"/>
    <property type="match status" value="1"/>
</dbReference>
<dbReference type="CDD" id="cd00130">
    <property type="entry name" value="PAS"/>
    <property type="match status" value="1"/>
</dbReference>
<dbReference type="PROSITE" id="PS50110">
    <property type="entry name" value="RESPONSE_REGULATORY"/>
    <property type="match status" value="1"/>
</dbReference>
<evidence type="ECO:0000256" key="12">
    <source>
        <dbReference type="PROSITE-ProRule" id="PRU00169"/>
    </source>
</evidence>
<dbReference type="GO" id="GO:0005524">
    <property type="term" value="F:ATP binding"/>
    <property type="evidence" value="ECO:0007669"/>
    <property type="project" value="UniProtKB-KW"/>
</dbReference>
<keyword evidence="7" id="KW-0547">Nucleotide-binding</keyword>
<keyword evidence="11" id="KW-0675">Receptor</keyword>
<dbReference type="EC" id="2.7.13.3" evidence="2"/>
<evidence type="ECO:0000256" key="2">
    <source>
        <dbReference type="ARBA" id="ARBA00012438"/>
    </source>
</evidence>
<dbReference type="InterPro" id="IPR001294">
    <property type="entry name" value="Phytochrome"/>
</dbReference>
<gene>
    <name evidence="15" type="ORF">PhaeoP97_00638</name>
</gene>
<dbReference type="SUPFAM" id="SSF52172">
    <property type="entry name" value="CheY-like"/>
    <property type="match status" value="1"/>
</dbReference>
<dbReference type="InterPro" id="IPR036890">
    <property type="entry name" value="HATPase_C_sf"/>
</dbReference>
<evidence type="ECO:0000256" key="7">
    <source>
        <dbReference type="ARBA" id="ARBA00022741"/>
    </source>
</evidence>
<dbReference type="Gene3D" id="3.30.450.20">
    <property type="entry name" value="PAS domain"/>
    <property type="match status" value="1"/>
</dbReference>
<dbReference type="GO" id="GO:0000160">
    <property type="term" value="P:phosphorelay signal transduction system"/>
    <property type="evidence" value="ECO:0007669"/>
    <property type="project" value="InterPro"/>
</dbReference>
<proteinExistence type="predicted"/>
<evidence type="ECO:0000256" key="5">
    <source>
        <dbReference type="ARBA" id="ARBA00022606"/>
    </source>
</evidence>
<feature type="domain" description="Response regulatory" evidence="14">
    <location>
        <begin position="740"/>
        <end position="851"/>
    </location>
</feature>
<dbReference type="SMART" id="SM00911">
    <property type="entry name" value="HWE_HK"/>
    <property type="match status" value="1"/>
</dbReference>
<dbReference type="InterPro" id="IPR011006">
    <property type="entry name" value="CheY-like_superfamily"/>
</dbReference>
<dbReference type="Pfam" id="PF07536">
    <property type="entry name" value="HWE_HK"/>
    <property type="match status" value="1"/>
</dbReference>
<keyword evidence="6" id="KW-0808">Transferase</keyword>
<protein>
    <recommendedName>
        <fullName evidence="2">histidine kinase</fullName>
        <ecNumber evidence="2">2.7.13.3</ecNumber>
    </recommendedName>
</protein>
<evidence type="ECO:0000259" key="14">
    <source>
        <dbReference type="PROSITE" id="PS50110"/>
    </source>
</evidence>
<keyword evidence="5" id="KW-0716">Sensory transduction</keyword>
<dbReference type="Gene3D" id="3.30.565.10">
    <property type="entry name" value="Histidine kinase-like ATPase, C-terminal domain"/>
    <property type="match status" value="1"/>
</dbReference>
<dbReference type="InterPro" id="IPR029016">
    <property type="entry name" value="GAF-like_dom_sf"/>
</dbReference>
<dbReference type="SMART" id="SM00065">
    <property type="entry name" value="GAF"/>
    <property type="match status" value="1"/>
</dbReference>
<dbReference type="InterPro" id="IPR035965">
    <property type="entry name" value="PAS-like_dom_sf"/>
</dbReference>
<evidence type="ECO:0000259" key="13">
    <source>
        <dbReference type="PROSITE" id="PS50046"/>
    </source>
</evidence>
<dbReference type="Pfam" id="PF00360">
    <property type="entry name" value="PHY"/>
    <property type="match status" value="1"/>
</dbReference>
<evidence type="ECO:0000313" key="15">
    <source>
        <dbReference type="EMBL" id="APG46082.1"/>
    </source>
</evidence>
<dbReference type="RefSeq" id="WP_072503846.1">
    <property type="nucleotide sequence ID" value="NZ_CP016364.1"/>
</dbReference>
<sequence length="859" mass="95312">MALEQTLSTTTLTNCDREPIHQLGRVQSYGALIAVSTDWIVQHASDNLQEILGTHVSDAIGQSLGDLIAENAFARIRRDLSALEAPNSTLRLFNIVLKHSTQAFDVNIHQSGRHLIIEFEPKFERSDRDVMSEIYPHFSQLRRDEDIARLAQGAARGLQAISGFDSVMVYQFQPDHSGQVIAEVRADRTKKYEGMFFPASDIPVQARALYKRSLLRLIADVDDEGAPITPGFKIDGAPLDLSLAVTRAVSPIHLEYLRNMGVRASMSVSIMKDGELWGLFACHHHRPRYIDYERRTAIEMFAHVFSYELSQFESSQRSREEKNMNRLQTQLMAMLADGRPFKDSLISVSDDIQDVIPHDGLVLYSDNEFHAVGTAPTADETRSLARKLDLTIGATVFSTNQLESLHEPAREYIDRCAGILAIPISKRPRDYLILCRRNISQTVDWAGDPTKPMEIGPNGVRLTPRKSFELWQETVEWRSAPWNEHTQHAANLLRTVLLEVFLKVTEAANAERARAQEQQQLLISELNHRVRNILNLMRGLVTQTKGTARTLTEFTDNLDGRIHSLARAHDQLTNEQWEPASLQALIKCELEAYSSGRADEVVISGPDALIAPQAFTTLALVLHEMTTNSVKHGALSNHVGRVEITLKEEDSGALLIDWVERGGPPVSPPSRRGFGSTIVENSIPHELKGDATVHYKTTGLEAHFRIPTLHLRGIQHDNSRISDTVLVDNGTKGAPVLSGKALVVEDSFIIAMDVSAMLEDMGFFEVVSASSVTKALDKLADGGIEYAVLDVNLGSEQSVPVAEELARQNIPFVLTTGYGEVQTIIDIYPPCPIVQKPISERALATALIRAAETLQGKGI</sequence>
<keyword evidence="4 12" id="KW-0597">Phosphoprotein</keyword>
<evidence type="ECO:0000256" key="9">
    <source>
        <dbReference type="ARBA" id="ARBA00022840"/>
    </source>
</evidence>
<dbReference type="GO" id="GO:0006355">
    <property type="term" value="P:regulation of DNA-templated transcription"/>
    <property type="evidence" value="ECO:0007669"/>
    <property type="project" value="InterPro"/>
</dbReference>
<keyword evidence="10" id="KW-0157">Chromophore</keyword>
<dbReference type="GO" id="GO:0004673">
    <property type="term" value="F:protein histidine kinase activity"/>
    <property type="evidence" value="ECO:0007669"/>
    <property type="project" value="UniProtKB-EC"/>
</dbReference>
<dbReference type="OrthoDB" id="489241at2"/>
<dbReference type="PRINTS" id="PR01033">
    <property type="entry name" value="PHYTOCHROME"/>
</dbReference>
<evidence type="ECO:0000256" key="8">
    <source>
        <dbReference type="ARBA" id="ARBA00022777"/>
    </source>
</evidence>
<dbReference type="InterPro" id="IPR016132">
    <property type="entry name" value="Phyto_chromo_attachment"/>
</dbReference>
<dbReference type="InterPro" id="IPR043150">
    <property type="entry name" value="Phytochrome_PHY_sf"/>
</dbReference>
<feature type="domain" description="Phytochrome chromophore attachment site" evidence="13">
    <location>
        <begin position="146"/>
        <end position="303"/>
    </location>
</feature>
<dbReference type="Pfam" id="PF00072">
    <property type="entry name" value="Response_reg"/>
    <property type="match status" value="1"/>
</dbReference>
<keyword evidence="16" id="KW-1185">Reference proteome</keyword>
<evidence type="ECO:0000256" key="1">
    <source>
        <dbReference type="ARBA" id="ARBA00000085"/>
    </source>
</evidence>
<dbReference type="Proteomes" id="UP000183859">
    <property type="component" value="Chromosome"/>
</dbReference>
<dbReference type="KEGG" id="php:PhaeoP97_00638"/>
<dbReference type="Pfam" id="PF08446">
    <property type="entry name" value="PAS_2"/>
    <property type="match status" value="1"/>
</dbReference>
<dbReference type="Gene3D" id="3.30.450.40">
    <property type="match status" value="1"/>
</dbReference>
<accession>A0A1L3I1W4</accession>
<organism evidence="15 16">
    <name type="scientific">Phaeobacter porticola</name>
    <dbReference type="NCBI Taxonomy" id="1844006"/>
    <lineage>
        <taxon>Bacteria</taxon>
        <taxon>Pseudomonadati</taxon>
        <taxon>Pseudomonadota</taxon>
        <taxon>Alphaproteobacteria</taxon>
        <taxon>Rhodobacterales</taxon>
        <taxon>Roseobacteraceae</taxon>
        <taxon>Phaeobacter</taxon>
    </lineage>
</organism>
<keyword evidence="3" id="KW-0600">Photoreceptor protein</keyword>
<dbReference type="Gene3D" id="3.30.450.270">
    <property type="match status" value="1"/>
</dbReference>
<dbReference type="PANTHER" id="PTHR41523">
    <property type="entry name" value="TWO-COMPONENT SYSTEM SENSOR PROTEIN"/>
    <property type="match status" value="1"/>
</dbReference>
<dbReference type="InterPro" id="IPR011102">
    <property type="entry name" value="Sig_transdc_His_kinase_HWE"/>
</dbReference>
<dbReference type="PROSITE" id="PS50046">
    <property type="entry name" value="PHYTOCHROME_2"/>
    <property type="match status" value="1"/>
</dbReference>
<dbReference type="STRING" id="1844006.PhaeoP97_00638"/>
<dbReference type="AlphaFoldDB" id="A0A1L3I1W4"/>
<dbReference type="InterPro" id="IPR013515">
    <property type="entry name" value="Phytochrome_cen-reg"/>
</dbReference>
<dbReference type="GO" id="GO:0009881">
    <property type="term" value="F:photoreceptor activity"/>
    <property type="evidence" value="ECO:0007669"/>
    <property type="project" value="UniProtKB-KW"/>
</dbReference>
<dbReference type="InterPro" id="IPR001789">
    <property type="entry name" value="Sig_transdc_resp-reg_receiver"/>
</dbReference>
<dbReference type="SMART" id="SM00448">
    <property type="entry name" value="REC"/>
    <property type="match status" value="1"/>
</dbReference>
<dbReference type="SUPFAM" id="SSF55781">
    <property type="entry name" value="GAF domain-like"/>
    <property type="match status" value="2"/>
</dbReference>
<dbReference type="GO" id="GO:0009584">
    <property type="term" value="P:detection of visible light"/>
    <property type="evidence" value="ECO:0007669"/>
    <property type="project" value="InterPro"/>
</dbReference>
<dbReference type="PANTHER" id="PTHR41523:SF8">
    <property type="entry name" value="ETHYLENE RESPONSE SENSOR PROTEIN"/>
    <property type="match status" value="1"/>
</dbReference>
<evidence type="ECO:0000256" key="10">
    <source>
        <dbReference type="ARBA" id="ARBA00022991"/>
    </source>
</evidence>
<dbReference type="InterPro" id="IPR003018">
    <property type="entry name" value="GAF"/>
</dbReference>
<feature type="modified residue" description="4-aspartylphosphate" evidence="12">
    <location>
        <position position="790"/>
    </location>
</feature>
<evidence type="ECO:0000313" key="16">
    <source>
        <dbReference type="Proteomes" id="UP000183859"/>
    </source>
</evidence>
<dbReference type="Gene3D" id="3.40.50.2300">
    <property type="match status" value="1"/>
</dbReference>
<name>A0A1L3I1W4_9RHOB</name>
<evidence type="ECO:0000256" key="11">
    <source>
        <dbReference type="ARBA" id="ARBA00023170"/>
    </source>
</evidence>
<dbReference type="EMBL" id="CP016364">
    <property type="protein sequence ID" value="APG46082.1"/>
    <property type="molecule type" value="Genomic_DNA"/>
</dbReference>
<evidence type="ECO:0000256" key="6">
    <source>
        <dbReference type="ARBA" id="ARBA00022679"/>
    </source>
</evidence>
<keyword evidence="9" id="KW-0067">ATP-binding</keyword>
<evidence type="ECO:0000256" key="4">
    <source>
        <dbReference type="ARBA" id="ARBA00022553"/>
    </source>
</evidence>
<dbReference type="SUPFAM" id="SSF55785">
    <property type="entry name" value="PYP-like sensor domain (PAS domain)"/>
    <property type="match status" value="1"/>
</dbReference>